<dbReference type="GO" id="GO:0005829">
    <property type="term" value="C:cytosol"/>
    <property type="evidence" value="ECO:0007669"/>
    <property type="project" value="TreeGrafter"/>
</dbReference>
<dbReference type="GO" id="GO:0016020">
    <property type="term" value="C:membrane"/>
    <property type="evidence" value="ECO:0007669"/>
    <property type="project" value="TreeGrafter"/>
</dbReference>
<dbReference type="EMBL" id="ML979133">
    <property type="protein sequence ID" value="KAF1919769.1"/>
    <property type="molecule type" value="Genomic_DNA"/>
</dbReference>
<keyword evidence="5" id="KW-1185">Reference proteome</keyword>
<evidence type="ECO:0000313" key="5">
    <source>
        <dbReference type="Proteomes" id="UP000800096"/>
    </source>
</evidence>
<dbReference type="Pfam" id="PF01237">
    <property type="entry name" value="Oxysterol_BP"/>
    <property type="match status" value="1"/>
</dbReference>
<dbReference type="PROSITE" id="PS01013">
    <property type="entry name" value="OSBP"/>
    <property type="match status" value="1"/>
</dbReference>
<dbReference type="Proteomes" id="UP000800096">
    <property type="component" value="Unassembled WGS sequence"/>
</dbReference>
<protein>
    <recommendedName>
        <fullName evidence="6">Oxysterol-binding protein</fullName>
    </recommendedName>
</protein>
<dbReference type="FunFam" id="2.40.160.120:FF:000010">
    <property type="entry name" value="Oxysterol-binding protein homolog 4"/>
    <property type="match status" value="1"/>
</dbReference>
<dbReference type="InterPro" id="IPR037239">
    <property type="entry name" value="OSBP_sf"/>
</dbReference>
<dbReference type="InterPro" id="IPR018494">
    <property type="entry name" value="Oxysterol-bd_CS"/>
</dbReference>
<feature type="region of interest" description="Disordered" evidence="3">
    <location>
        <begin position="448"/>
        <end position="486"/>
    </location>
</feature>
<evidence type="ECO:0000256" key="3">
    <source>
        <dbReference type="SAM" id="MobiDB-lite"/>
    </source>
</evidence>
<evidence type="ECO:0008006" key="6">
    <source>
        <dbReference type="Google" id="ProtNLM"/>
    </source>
</evidence>
<dbReference type="PANTHER" id="PTHR10972:SF92">
    <property type="entry name" value="OXYSTEROL BINDING PROTEIN"/>
    <property type="match status" value="1"/>
</dbReference>
<dbReference type="Gene3D" id="2.40.160.120">
    <property type="match status" value="1"/>
</dbReference>
<accession>A0A6A5QWU3</accession>
<dbReference type="PANTHER" id="PTHR10972">
    <property type="entry name" value="OXYSTEROL-BINDING PROTEIN-RELATED"/>
    <property type="match status" value="1"/>
</dbReference>
<sequence>MSRDGTRCGSHCNHCIMSNEIANNRSALKDFLGSVATVSGDLSNITAPPFVLAENSTVEIPQYWADHPTLFISQGAEENAEKRALSVLKYFIGTLRNQQYSGRREKDGVKKPLNAFLGELFMGHWQSEEIGETRLVAEQVSHHPPITACYLWNDKHGVRAQGFTQQEITFSGNVNIKQKGYALLHLDRYDEDYLIPVPNIKVKGLLGGTPYPELAGEYSLISSNGFVSHLKFTGKSFFGGGQKNALEAKLYHSDQPDETLYTVKGAWNGRLTFCDARSGQDVDTFDVNDLDSADIETEHLADQDPWESRKAWGEVISALHRGDMKRVANAKARIEEGQRAMRAEEEARGEQWSTIFFERTDSDPVFDRLSTLHPGSFTVDRDSGFWKVNQEAVQNTKRPFHGDLLPTNEQIGNAARDWTTNRDSIQFDTPRHQIWAPTIPKLVSRTKESMGEIPKANAGTEAAQKPKGSDPRESPKVQSVSAPAVCEPTDAQVEAFLRAKHSNIDR</sequence>
<name>A0A6A5QWU3_AMPQU</name>
<gene>
    <name evidence="4" type="ORF">BDU57DRAFT_513044</name>
</gene>
<comment type="similarity">
    <text evidence="1 2">Belongs to the OSBP family.</text>
</comment>
<proteinExistence type="inferred from homology"/>
<dbReference type="SUPFAM" id="SSF144000">
    <property type="entry name" value="Oxysterol-binding protein-like"/>
    <property type="match status" value="1"/>
</dbReference>
<dbReference type="InterPro" id="IPR000648">
    <property type="entry name" value="Oxysterol-bd"/>
</dbReference>
<dbReference type="GO" id="GO:0008142">
    <property type="term" value="F:oxysterol binding"/>
    <property type="evidence" value="ECO:0007669"/>
    <property type="project" value="TreeGrafter"/>
</dbReference>
<evidence type="ECO:0000256" key="2">
    <source>
        <dbReference type="RuleBase" id="RU003844"/>
    </source>
</evidence>
<dbReference type="OrthoDB" id="14833at2759"/>
<reference evidence="4" key="1">
    <citation type="journal article" date="2020" name="Stud. Mycol.">
        <title>101 Dothideomycetes genomes: a test case for predicting lifestyles and emergence of pathogens.</title>
        <authorList>
            <person name="Haridas S."/>
            <person name="Albert R."/>
            <person name="Binder M."/>
            <person name="Bloem J."/>
            <person name="Labutti K."/>
            <person name="Salamov A."/>
            <person name="Andreopoulos B."/>
            <person name="Baker S."/>
            <person name="Barry K."/>
            <person name="Bills G."/>
            <person name="Bluhm B."/>
            <person name="Cannon C."/>
            <person name="Castanera R."/>
            <person name="Culley D."/>
            <person name="Daum C."/>
            <person name="Ezra D."/>
            <person name="Gonzalez J."/>
            <person name="Henrissat B."/>
            <person name="Kuo A."/>
            <person name="Liang C."/>
            <person name="Lipzen A."/>
            <person name="Lutzoni F."/>
            <person name="Magnuson J."/>
            <person name="Mondo S."/>
            <person name="Nolan M."/>
            <person name="Ohm R."/>
            <person name="Pangilinan J."/>
            <person name="Park H.-J."/>
            <person name="Ramirez L."/>
            <person name="Alfaro M."/>
            <person name="Sun H."/>
            <person name="Tritt A."/>
            <person name="Yoshinaga Y."/>
            <person name="Zwiers L.-H."/>
            <person name="Turgeon B."/>
            <person name="Goodwin S."/>
            <person name="Spatafora J."/>
            <person name="Crous P."/>
            <person name="Grigoriev I."/>
        </authorList>
    </citation>
    <scope>NUCLEOTIDE SEQUENCE</scope>
    <source>
        <strain evidence="4">HMLAC05119</strain>
    </source>
</reference>
<dbReference type="Gene3D" id="3.30.70.3490">
    <property type="match status" value="1"/>
</dbReference>
<dbReference type="GO" id="GO:0120009">
    <property type="term" value="P:intermembrane lipid transfer"/>
    <property type="evidence" value="ECO:0007669"/>
    <property type="project" value="UniProtKB-ARBA"/>
</dbReference>
<organism evidence="4 5">
    <name type="scientific">Ampelomyces quisqualis</name>
    <name type="common">Powdery mildew agent</name>
    <dbReference type="NCBI Taxonomy" id="50730"/>
    <lineage>
        <taxon>Eukaryota</taxon>
        <taxon>Fungi</taxon>
        <taxon>Dikarya</taxon>
        <taxon>Ascomycota</taxon>
        <taxon>Pezizomycotina</taxon>
        <taxon>Dothideomycetes</taxon>
        <taxon>Pleosporomycetidae</taxon>
        <taxon>Pleosporales</taxon>
        <taxon>Pleosporineae</taxon>
        <taxon>Phaeosphaeriaceae</taxon>
        <taxon>Ampelomyces</taxon>
    </lineage>
</organism>
<evidence type="ECO:0000313" key="4">
    <source>
        <dbReference type="EMBL" id="KAF1919769.1"/>
    </source>
</evidence>
<dbReference type="AlphaFoldDB" id="A0A6A5QWU3"/>
<dbReference type="Gene3D" id="1.10.287.2720">
    <property type="match status" value="1"/>
</dbReference>
<evidence type="ECO:0000256" key="1">
    <source>
        <dbReference type="ARBA" id="ARBA00008842"/>
    </source>
</evidence>